<evidence type="ECO:0000256" key="2">
    <source>
        <dbReference type="ARBA" id="ARBA00022515"/>
    </source>
</evidence>
<organism evidence="11 12">
    <name type="scientific">Lactobacillus equicursoris 66c</name>
    <dbReference type="NCBI Taxonomy" id="872326"/>
    <lineage>
        <taxon>Bacteria</taxon>
        <taxon>Bacillati</taxon>
        <taxon>Bacillota</taxon>
        <taxon>Bacilli</taxon>
        <taxon>Lactobacillales</taxon>
        <taxon>Lactobacillaceae</taxon>
        <taxon>Lactobacillus</taxon>
    </lineage>
</organism>
<keyword evidence="4" id="KW-0548">Nucleotidyltransferase</keyword>
<dbReference type="InterPro" id="IPR050219">
    <property type="entry name" value="DnaG_primase"/>
</dbReference>
<keyword evidence="11" id="KW-0547">Nucleotide-binding</keyword>
<keyword evidence="2" id="KW-0639">Primosome</keyword>
<proteinExistence type="predicted"/>
<sequence length="676" mass="76254">MTLFTTQEKVDRYGALKSYLMNVMAYYKIKPSPKGGSGMYVCPFCGSGEHSKGTGAFSVKDQQFWKCFSCGRSGDVFDLVGKKEGIDNKEEQRKRVIDIIGGDPVPSGIELPAPARNTPPLPKKEKVEEAKRNIKLWHSRVDSTAAQAYLKDRGFTEQTINKFNLGWDDQQQAITIPYPGKAYWTKRRISPGELGKYDKPKSEDLGSEPIFNESALQQSEPVFVCEGQLNAISIEQAGGHAIALGGTSGTANLMRYLQKNNCEAPLILSFDNDEAGKKASQSLAWDLNEKNIKYVPGKFDFDANDCNDINELLQKVPDKLAELIEKNNKEAEKVRLGKKSVEELEISANYLNKGWLEDCKLFSNLPPKKTGFDIYDGESNGGLYPGLYVLGAISSLGKTTLVHQIADQMAKNGEYILYFSLEQTQFELTNKSISRTTALTNGKDKAISAIQIRTDKLSQNQREEVAKAFEDYKNKVKDHMFIVKPSFANTKVEMICDTIKAFIEIYKQKPVVFIDYLQLLEAPEDLRLGDKQKTDYVVKRLKELQSNENLTMIAISSLNRSNYMTPIGFESFKESGMIEYSADVVLGLQLQCLDEKEFNSDTKKDIAKKRELIQKAKARNPRKIKLVCLKNRYGKTNFVDYFDYYPACDLFEEDLATLAKKESINDGKFTTRKVCY</sequence>
<dbReference type="Pfam" id="PF03796">
    <property type="entry name" value="DnaB_C"/>
    <property type="match status" value="1"/>
</dbReference>
<dbReference type="Gene3D" id="3.90.580.10">
    <property type="entry name" value="Zinc finger, CHC2-type domain"/>
    <property type="match status" value="1"/>
</dbReference>
<comment type="caution">
    <text evidence="11">The sequence shown here is derived from an EMBL/GenBank/DDBJ whole genome shotgun (WGS) entry which is preliminary data.</text>
</comment>
<dbReference type="GO" id="GO:0003678">
    <property type="term" value="F:DNA helicase activity"/>
    <property type="evidence" value="ECO:0007669"/>
    <property type="project" value="InterPro"/>
</dbReference>
<evidence type="ECO:0000256" key="8">
    <source>
        <dbReference type="ARBA" id="ARBA00022833"/>
    </source>
</evidence>
<dbReference type="Gene3D" id="3.40.1360.10">
    <property type="match status" value="1"/>
</dbReference>
<dbReference type="Gene3D" id="3.40.50.300">
    <property type="entry name" value="P-loop containing nucleotide triphosphate hydrolases"/>
    <property type="match status" value="1"/>
</dbReference>
<dbReference type="InterPro" id="IPR006171">
    <property type="entry name" value="TOPRIM_dom"/>
</dbReference>
<dbReference type="PANTHER" id="PTHR30313">
    <property type="entry name" value="DNA PRIMASE"/>
    <property type="match status" value="1"/>
</dbReference>
<gene>
    <name evidence="11" type="ORF">BN146_01295</name>
</gene>
<evidence type="ECO:0000256" key="7">
    <source>
        <dbReference type="ARBA" id="ARBA00022771"/>
    </source>
</evidence>
<dbReference type="PROSITE" id="PS51199">
    <property type="entry name" value="SF4_HELICASE"/>
    <property type="match status" value="1"/>
</dbReference>
<keyword evidence="7" id="KW-0863">Zinc-finger</keyword>
<keyword evidence="1" id="KW-0240">DNA-directed RNA polymerase</keyword>
<dbReference type="RefSeq" id="WP_009557471.1">
    <property type="nucleotide sequence ID" value="NZ_CALZ01000024.1"/>
</dbReference>
<keyword evidence="5" id="KW-0235">DNA replication</keyword>
<keyword evidence="6" id="KW-0479">Metal-binding</keyword>
<dbReference type="GO" id="GO:1990077">
    <property type="term" value="C:primosome complex"/>
    <property type="evidence" value="ECO:0007669"/>
    <property type="project" value="UniProtKB-KW"/>
</dbReference>
<evidence type="ECO:0000313" key="12">
    <source>
        <dbReference type="Proteomes" id="UP000009325"/>
    </source>
</evidence>
<reference evidence="11 12" key="1">
    <citation type="submission" date="2012-08" db="EMBL/GenBank/DDBJ databases">
        <title>Draft Genome Sequences of Lactobacillus equicursoris CIP 110162T, isolated from thoroughbred racehorse feces and Lactobacillus sp. CRBIP 24.137 isolated from urine of human.</title>
        <authorList>
            <person name="Cousin S."/>
            <person name="Loux V."/>
            <person name="Ma L."/>
            <person name="Creno S."/>
            <person name="Clermont D."/>
            <person name="Bizet C."/>
            <person name="Bouchier C."/>
        </authorList>
    </citation>
    <scope>NUCLEOTIDE SEQUENCE [LARGE SCALE GENOMIC DNA]</scope>
    <source>
        <strain evidence="11 12">66c</strain>
    </source>
</reference>
<dbReference type="GO" id="GO:0000428">
    <property type="term" value="C:DNA-directed RNA polymerase complex"/>
    <property type="evidence" value="ECO:0007669"/>
    <property type="project" value="UniProtKB-KW"/>
</dbReference>
<dbReference type="GO" id="GO:0008270">
    <property type="term" value="F:zinc ion binding"/>
    <property type="evidence" value="ECO:0007669"/>
    <property type="project" value="UniProtKB-KW"/>
</dbReference>
<evidence type="ECO:0000259" key="10">
    <source>
        <dbReference type="PROSITE" id="PS51199"/>
    </source>
</evidence>
<accession>K0NMN5</accession>
<dbReference type="PANTHER" id="PTHR30313:SF2">
    <property type="entry name" value="DNA PRIMASE"/>
    <property type="match status" value="1"/>
</dbReference>
<dbReference type="GO" id="GO:0003899">
    <property type="term" value="F:DNA-directed RNA polymerase activity"/>
    <property type="evidence" value="ECO:0007669"/>
    <property type="project" value="InterPro"/>
</dbReference>
<dbReference type="OrthoDB" id="2206610at2"/>
<evidence type="ECO:0000256" key="3">
    <source>
        <dbReference type="ARBA" id="ARBA00022679"/>
    </source>
</evidence>
<keyword evidence="8" id="KW-0862">Zinc</keyword>
<dbReference type="EMBL" id="CALZ01000024">
    <property type="protein sequence ID" value="CCK82919.1"/>
    <property type="molecule type" value="Genomic_DNA"/>
</dbReference>
<dbReference type="SUPFAM" id="SSF57783">
    <property type="entry name" value="Zinc beta-ribbon"/>
    <property type="match status" value="1"/>
</dbReference>
<evidence type="ECO:0000313" key="11">
    <source>
        <dbReference type="EMBL" id="CCK82919.1"/>
    </source>
</evidence>
<dbReference type="InterPro" id="IPR034151">
    <property type="entry name" value="TOPRIM_DnaG_bac"/>
</dbReference>
<dbReference type="AlphaFoldDB" id="K0NMN5"/>
<dbReference type="GO" id="GO:0003677">
    <property type="term" value="F:DNA binding"/>
    <property type="evidence" value="ECO:0007669"/>
    <property type="project" value="InterPro"/>
</dbReference>
<dbReference type="Pfam" id="PF13155">
    <property type="entry name" value="Toprim_2"/>
    <property type="match status" value="1"/>
</dbReference>
<dbReference type="InterPro" id="IPR027417">
    <property type="entry name" value="P-loop_NTPase"/>
</dbReference>
<dbReference type="GO" id="GO:0005524">
    <property type="term" value="F:ATP binding"/>
    <property type="evidence" value="ECO:0007669"/>
    <property type="project" value="InterPro"/>
</dbReference>
<evidence type="ECO:0000256" key="1">
    <source>
        <dbReference type="ARBA" id="ARBA00022478"/>
    </source>
</evidence>
<dbReference type="SMART" id="SM00493">
    <property type="entry name" value="TOPRIM"/>
    <property type="match status" value="1"/>
</dbReference>
<dbReference type="GO" id="GO:0006269">
    <property type="term" value="P:DNA replication, synthesis of primer"/>
    <property type="evidence" value="ECO:0007669"/>
    <property type="project" value="UniProtKB-KW"/>
</dbReference>
<evidence type="ECO:0000256" key="5">
    <source>
        <dbReference type="ARBA" id="ARBA00022705"/>
    </source>
</evidence>
<dbReference type="SUPFAM" id="SSF56731">
    <property type="entry name" value="DNA primase core"/>
    <property type="match status" value="1"/>
</dbReference>
<dbReference type="InterPro" id="IPR036977">
    <property type="entry name" value="DNA_primase_Znf_CHC2"/>
</dbReference>
<keyword evidence="11" id="KW-0067">ATP-binding</keyword>
<protein>
    <submittedName>
        <fullName evidence="11">DnaB-like helicase C-terminal domain protein</fullName>
    </submittedName>
</protein>
<dbReference type="InterPro" id="IPR007694">
    <property type="entry name" value="DNA_helicase_DnaB-like_C"/>
</dbReference>
<keyword evidence="3" id="KW-0808">Transferase</keyword>
<evidence type="ECO:0000256" key="9">
    <source>
        <dbReference type="ARBA" id="ARBA00023163"/>
    </source>
</evidence>
<evidence type="ECO:0000256" key="6">
    <source>
        <dbReference type="ARBA" id="ARBA00022723"/>
    </source>
</evidence>
<keyword evidence="11" id="KW-0378">Hydrolase</keyword>
<name>K0NMN5_9LACO</name>
<dbReference type="SMART" id="SM00400">
    <property type="entry name" value="ZnF_CHCC"/>
    <property type="match status" value="1"/>
</dbReference>
<dbReference type="GO" id="GO:0005737">
    <property type="term" value="C:cytoplasm"/>
    <property type="evidence" value="ECO:0007669"/>
    <property type="project" value="TreeGrafter"/>
</dbReference>
<dbReference type="Pfam" id="PF01807">
    <property type="entry name" value="Zn_ribbon_DnaG"/>
    <property type="match status" value="1"/>
</dbReference>
<evidence type="ECO:0000256" key="4">
    <source>
        <dbReference type="ARBA" id="ARBA00022695"/>
    </source>
</evidence>
<dbReference type="InterPro" id="IPR002694">
    <property type="entry name" value="Znf_CHC2"/>
</dbReference>
<dbReference type="SUPFAM" id="SSF52540">
    <property type="entry name" value="P-loop containing nucleoside triphosphate hydrolases"/>
    <property type="match status" value="1"/>
</dbReference>
<dbReference type="CDD" id="cd03364">
    <property type="entry name" value="TOPRIM_DnaG_primases"/>
    <property type="match status" value="1"/>
</dbReference>
<keyword evidence="11" id="KW-0347">Helicase</keyword>
<feature type="domain" description="SF4 helicase" evidence="10">
    <location>
        <begin position="361"/>
        <end position="657"/>
    </location>
</feature>
<keyword evidence="9" id="KW-0804">Transcription</keyword>
<dbReference type="Proteomes" id="UP000009325">
    <property type="component" value="Unassembled WGS sequence"/>
</dbReference>